<dbReference type="RefSeq" id="WP_082419290.1">
    <property type="nucleotide sequence ID" value="NZ_CZAW01000066.1"/>
</dbReference>
<evidence type="ECO:0000256" key="6">
    <source>
        <dbReference type="PROSITE-ProRule" id="PRU01016"/>
    </source>
</evidence>
<keyword evidence="4 6" id="KW-0949">S-adenosyl-L-methionine</keyword>
<dbReference type="PANTHER" id="PTHR10629">
    <property type="entry name" value="CYTOSINE-SPECIFIC METHYLTRANSFERASE"/>
    <property type="match status" value="1"/>
</dbReference>
<evidence type="ECO:0000256" key="1">
    <source>
        <dbReference type="ARBA" id="ARBA00011975"/>
    </source>
</evidence>
<dbReference type="EC" id="2.1.1.37" evidence="1"/>
<dbReference type="GO" id="GO:0003677">
    <property type="term" value="F:DNA binding"/>
    <property type="evidence" value="ECO:0007669"/>
    <property type="project" value="TreeGrafter"/>
</dbReference>
<dbReference type="GO" id="GO:0003886">
    <property type="term" value="F:DNA (cytosine-5-)-methyltransferase activity"/>
    <property type="evidence" value="ECO:0007669"/>
    <property type="project" value="UniProtKB-EC"/>
</dbReference>
<evidence type="ECO:0000256" key="7">
    <source>
        <dbReference type="RuleBase" id="RU000416"/>
    </source>
</evidence>
<dbReference type="Gene3D" id="3.40.50.150">
    <property type="entry name" value="Vaccinia Virus protein VP39"/>
    <property type="match status" value="1"/>
</dbReference>
<keyword evidence="2 6" id="KW-0489">Methyltransferase</keyword>
<dbReference type="GO" id="GO:0009307">
    <property type="term" value="P:DNA restriction-modification system"/>
    <property type="evidence" value="ECO:0007669"/>
    <property type="project" value="UniProtKB-KW"/>
</dbReference>
<evidence type="ECO:0000256" key="3">
    <source>
        <dbReference type="ARBA" id="ARBA00022679"/>
    </source>
</evidence>
<dbReference type="SUPFAM" id="SSF53335">
    <property type="entry name" value="S-adenosyl-L-methionine-dependent methyltransferases"/>
    <property type="match status" value="1"/>
</dbReference>
<dbReference type="Gene3D" id="3.90.120.10">
    <property type="entry name" value="DNA Methylase, subunit A, domain 2"/>
    <property type="match status" value="1"/>
</dbReference>
<evidence type="ECO:0000313" key="8">
    <source>
        <dbReference type="EMBL" id="CUQ06437.1"/>
    </source>
</evidence>
<feature type="active site" evidence="6">
    <location>
        <position position="94"/>
    </location>
</feature>
<dbReference type="PROSITE" id="PS51679">
    <property type="entry name" value="SAM_MT_C5"/>
    <property type="match status" value="1"/>
</dbReference>
<dbReference type="Pfam" id="PF00145">
    <property type="entry name" value="DNA_methylase"/>
    <property type="match status" value="1"/>
</dbReference>
<dbReference type="InterPro" id="IPR001525">
    <property type="entry name" value="C5_MeTfrase"/>
</dbReference>
<dbReference type="EMBL" id="CZAW01000066">
    <property type="protein sequence ID" value="CUQ06437.1"/>
    <property type="molecule type" value="Genomic_DNA"/>
</dbReference>
<evidence type="ECO:0000256" key="2">
    <source>
        <dbReference type="ARBA" id="ARBA00022603"/>
    </source>
</evidence>
<name>A0A174TE94_9FIRM</name>
<dbReference type="AlphaFoldDB" id="A0A174TE94"/>
<accession>A0A174TE94</accession>
<evidence type="ECO:0000313" key="9">
    <source>
        <dbReference type="Proteomes" id="UP000095712"/>
    </source>
</evidence>
<keyword evidence="3 6" id="KW-0808">Transferase</keyword>
<dbReference type="InterPro" id="IPR029063">
    <property type="entry name" value="SAM-dependent_MTases_sf"/>
</dbReference>
<keyword evidence="5" id="KW-0680">Restriction system</keyword>
<dbReference type="GO" id="GO:0044027">
    <property type="term" value="P:negative regulation of gene expression via chromosomal CpG island methylation"/>
    <property type="evidence" value="ECO:0007669"/>
    <property type="project" value="TreeGrafter"/>
</dbReference>
<dbReference type="PANTHER" id="PTHR10629:SF52">
    <property type="entry name" value="DNA (CYTOSINE-5)-METHYLTRANSFERASE 1"/>
    <property type="match status" value="1"/>
</dbReference>
<comment type="similarity">
    <text evidence="6 7">Belongs to the class I-like SAM-binding methyltransferase superfamily. C5-methyltransferase family.</text>
</comment>
<evidence type="ECO:0000256" key="5">
    <source>
        <dbReference type="ARBA" id="ARBA00022747"/>
    </source>
</evidence>
<dbReference type="NCBIfam" id="TIGR00675">
    <property type="entry name" value="dcm"/>
    <property type="match status" value="1"/>
</dbReference>
<sequence>MHKNIKQNNYSRYAANRDVISLFSGAMGLDIGLGKAGLNVAIGQDFDAACVKTMQANGHRVLGGDIREIQPQQLLDITGLSVGEPFLICGGPPCQPFSTAGKRLGINDPRGSLFMDFIRMIDYIRPRFFVMENVKGIMSSPLKHVPLSERDESDPDQKLGTVLDVILAEFDKLGYKTVYGVLDAVNYGVPQFRERFVLIGSRDNEDIFLPIPTHFQMHQSKEYQWQTVRSVIEDLESDHGECATLSEERLKFLKMVPEGGNWRDLPENIIPIAMGGAYKSGGGKVGFYRRLSYDQPSPTVVTSPVQKATMMCHPTQDRPLSVKEYARIQQFPDDWVFTGTTAAKYRQIGNAVPVGLAEAIGKAVLSVANKTALVQTKRFRGTNVHNKIRNAIELGGNLYAVK</sequence>
<dbReference type="InterPro" id="IPR050390">
    <property type="entry name" value="C5-Methyltransferase"/>
</dbReference>
<dbReference type="InterPro" id="IPR031303">
    <property type="entry name" value="C5_meth_CS"/>
</dbReference>
<dbReference type="OrthoDB" id="9813719at2"/>
<proteinExistence type="inferred from homology"/>
<dbReference type="PROSITE" id="PS00095">
    <property type="entry name" value="C5_MTASE_2"/>
    <property type="match status" value="1"/>
</dbReference>
<evidence type="ECO:0000256" key="4">
    <source>
        <dbReference type="ARBA" id="ARBA00022691"/>
    </source>
</evidence>
<gene>
    <name evidence="8" type="primary">haeIIIM</name>
    <name evidence="8" type="ORF">ERS852523_03815</name>
</gene>
<dbReference type="Proteomes" id="UP000095712">
    <property type="component" value="Unassembled WGS sequence"/>
</dbReference>
<organism evidence="8 9">
    <name type="scientific">Blautia wexlerae</name>
    <dbReference type="NCBI Taxonomy" id="418240"/>
    <lineage>
        <taxon>Bacteria</taxon>
        <taxon>Bacillati</taxon>
        <taxon>Bacillota</taxon>
        <taxon>Clostridia</taxon>
        <taxon>Lachnospirales</taxon>
        <taxon>Lachnospiraceae</taxon>
        <taxon>Blautia</taxon>
    </lineage>
</organism>
<dbReference type="GO" id="GO:0032259">
    <property type="term" value="P:methylation"/>
    <property type="evidence" value="ECO:0007669"/>
    <property type="project" value="UniProtKB-KW"/>
</dbReference>
<reference evidence="8 9" key="1">
    <citation type="submission" date="2015-09" db="EMBL/GenBank/DDBJ databases">
        <authorList>
            <consortium name="Pathogen Informatics"/>
        </authorList>
    </citation>
    <scope>NUCLEOTIDE SEQUENCE [LARGE SCALE GENOMIC DNA]</scope>
    <source>
        <strain evidence="8 9">2789STDY5834911</strain>
    </source>
</reference>
<protein>
    <recommendedName>
        <fullName evidence="1">DNA (cytosine-5-)-methyltransferase</fullName>
        <ecNumber evidence="1">2.1.1.37</ecNumber>
    </recommendedName>
</protein>
<dbReference type="PRINTS" id="PR00105">
    <property type="entry name" value="C5METTRFRASE"/>
</dbReference>